<proteinExistence type="predicted"/>
<evidence type="ECO:0000256" key="1">
    <source>
        <dbReference type="SAM" id="MobiDB-lite"/>
    </source>
</evidence>
<sequence>MKESEEILSVSFSQRRLRGFRGRIEFDKKRILVVSKKRIRVYGYKQILPNQPPSEKQLFEVVNYEFFAQEADQELIYAVFTDDYDPRVILAASYSKSDIKTRFWALFIAHKNDELSHTIREEQERVLLIRQIKGGLLTNKKGYLSPKMQKRQFEDLVGNDQFRIELNSAQKGAKVEALVGHERVKKVMSNSFCLVQSEVQEVKISQAGNESNFKEQEAYVMFRRKIGKISGQLKFLAYQSDNQGKGYPYDPLKFILDIPEQQTKVNSLIYNVRKLKRYTHLLSRFLDQESALNRNNSTVLSQKSKQLIDASDESSNDEEGKATQEKDQNGSEQPQLARERSDTTELVFAAAKKYQVSKCYLANEPKILQAINPHRKWKIQVYGQKGCLYDEGNLLIIDIHKGLILQNVYLSSILQGIKSQKKSNLQKQDIKIQQILLPRLSNQRNFASNQQLPFPTSVLASGYSDSAQFIARIDLRIKNGKSKIVCLDPSVKISSLQFGPFDNGPLSVAFQDGQIACFDAIELKTLHSFQINQSQVKLCIEPGNQIIAISGNNMIGLTPIPREIDYIYLDVGERKFCTLEVKRED</sequence>
<dbReference type="EMBL" id="RRYP01002404">
    <property type="protein sequence ID" value="TNV84806.1"/>
    <property type="molecule type" value="Genomic_DNA"/>
</dbReference>
<reference evidence="2" key="1">
    <citation type="submission" date="2019-06" db="EMBL/GenBank/DDBJ databases">
        <authorList>
            <person name="Zheng W."/>
        </authorList>
    </citation>
    <scope>NUCLEOTIDE SEQUENCE</scope>
    <source>
        <strain evidence="2">QDHG01</strain>
    </source>
</reference>
<evidence type="ECO:0000313" key="3">
    <source>
        <dbReference type="Proteomes" id="UP000785679"/>
    </source>
</evidence>
<dbReference type="OrthoDB" id="326548at2759"/>
<evidence type="ECO:0000313" key="2">
    <source>
        <dbReference type="EMBL" id="TNV84806.1"/>
    </source>
</evidence>
<name>A0A8J8P391_HALGN</name>
<protein>
    <submittedName>
        <fullName evidence="2">Uncharacterized protein</fullName>
    </submittedName>
</protein>
<dbReference type="AlphaFoldDB" id="A0A8J8P391"/>
<dbReference type="SUPFAM" id="SSF50978">
    <property type="entry name" value="WD40 repeat-like"/>
    <property type="match status" value="1"/>
</dbReference>
<keyword evidence="3" id="KW-1185">Reference proteome</keyword>
<dbReference type="InterPro" id="IPR036322">
    <property type="entry name" value="WD40_repeat_dom_sf"/>
</dbReference>
<accession>A0A8J8P391</accession>
<gene>
    <name evidence="2" type="ORF">FGO68_gene2559</name>
</gene>
<comment type="caution">
    <text evidence="2">The sequence shown here is derived from an EMBL/GenBank/DDBJ whole genome shotgun (WGS) entry which is preliminary data.</text>
</comment>
<feature type="region of interest" description="Disordered" evidence="1">
    <location>
        <begin position="303"/>
        <end position="341"/>
    </location>
</feature>
<dbReference type="Proteomes" id="UP000785679">
    <property type="component" value="Unassembled WGS sequence"/>
</dbReference>
<organism evidence="2 3">
    <name type="scientific">Halteria grandinella</name>
    <dbReference type="NCBI Taxonomy" id="5974"/>
    <lineage>
        <taxon>Eukaryota</taxon>
        <taxon>Sar</taxon>
        <taxon>Alveolata</taxon>
        <taxon>Ciliophora</taxon>
        <taxon>Intramacronucleata</taxon>
        <taxon>Spirotrichea</taxon>
        <taxon>Stichotrichia</taxon>
        <taxon>Sporadotrichida</taxon>
        <taxon>Halteriidae</taxon>
        <taxon>Halteria</taxon>
    </lineage>
</organism>
<feature type="compositionally biased region" description="Basic and acidic residues" evidence="1">
    <location>
        <begin position="318"/>
        <end position="329"/>
    </location>
</feature>